<keyword evidence="7" id="KW-1133">Transmembrane helix</keyword>
<evidence type="ECO:0000256" key="3">
    <source>
        <dbReference type="ARBA" id="ARBA00022448"/>
    </source>
</evidence>
<accession>A0ABT9NIY1</accession>
<evidence type="ECO:0000256" key="6">
    <source>
        <dbReference type="ARBA" id="ARBA00022927"/>
    </source>
</evidence>
<evidence type="ECO:0000256" key="1">
    <source>
        <dbReference type="ARBA" id="ARBA00004162"/>
    </source>
</evidence>
<comment type="caution">
    <text evidence="11">The sequence shown here is derived from an EMBL/GenBank/DDBJ whole genome shotgun (WGS) entry which is preliminary data.</text>
</comment>
<feature type="compositionally biased region" description="Polar residues" evidence="10">
    <location>
        <begin position="102"/>
        <end position="112"/>
    </location>
</feature>
<evidence type="ECO:0000313" key="12">
    <source>
        <dbReference type="Proteomes" id="UP001243212"/>
    </source>
</evidence>
<keyword evidence="8" id="KW-0811">Translocation</keyword>
<dbReference type="EMBL" id="JAUSQX010000001">
    <property type="protein sequence ID" value="MDP9807162.1"/>
    <property type="molecule type" value="Genomic_DNA"/>
</dbReference>
<dbReference type="NCBIfam" id="TIGR00739">
    <property type="entry name" value="yajC"/>
    <property type="match status" value="1"/>
</dbReference>
<evidence type="ECO:0000256" key="9">
    <source>
        <dbReference type="ARBA" id="ARBA00023136"/>
    </source>
</evidence>
<keyword evidence="6" id="KW-0653">Protein transport</keyword>
<evidence type="ECO:0000256" key="4">
    <source>
        <dbReference type="ARBA" id="ARBA00022475"/>
    </source>
</evidence>
<evidence type="ECO:0000256" key="5">
    <source>
        <dbReference type="ARBA" id="ARBA00022692"/>
    </source>
</evidence>
<dbReference type="RefSeq" id="WP_307683331.1">
    <property type="nucleotide sequence ID" value="NZ_JAUSQX010000001.1"/>
</dbReference>
<keyword evidence="4" id="KW-1003">Cell membrane</keyword>
<dbReference type="PANTHER" id="PTHR33909:SF1">
    <property type="entry name" value="SEC TRANSLOCON ACCESSORY COMPLEX SUBUNIT YAJC"/>
    <property type="match status" value="1"/>
</dbReference>
<dbReference type="SMART" id="SM01323">
    <property type="entry name" value="YajC"/>
    <property type="match status" value="1"/>
</dbReference>
<sequence length="135" mass="14707">MELIILIVVMVLLFWFMNRGARKAQQAQIDQRNEALVVGNNVVTQAGFLGRIVDIDGDAVTLESPSGEESVWLRTAIVAQMDIPLGNGDQNDFTDQPGDLTNDGQITDSQAESAPGRIANTSPFDDEDDKSTENK</sequence>
<evidence type="ECO:0000256" key="8">
    <source>
        <dbReference type="ARBA" id="ARBA00023010"/>
    </source>
</evidence>
<name>A0ABT9NIY1_9ACTO</name>
<feature type="region of interest" description="Disordered" evidence="10">
    <location>
        <begin position="86"/>
        <end position="135"/>
    </location>
</feature>
<evidence type="ECO:0000256" key="2">
    <source>
        <dbReference type="ARBA" id="ARBA00006742"/>
    </source>
</evidence>
<proteinExistence type="inferred from homology"/>
<organism evidence="11 12">
    <name type="scientific">Trueperella bonasi</name>
    <dbReference type="NCBI Taxonomy" id="312286"/>
    <lineage>
        <taxon>Bacteria</taxon>
        <taxon>Bacillati</taxon>
        <taxon>Actinomycetota</taxon>
        <taxon>Actinomycetes</taxon>
        <taxon>Actinomycetales</taxon>
        <taxon>Actinomycetaceae</taxon>
        <taxon>Trueperella</taxon>
    </lineage>
</organism>
<reference evidence="11 12" key="1">
    <citation type="submission" date="2023-07" db="EMBL/GenBank/DDBJ databases">
        <title>Sequencing the genomes of 1000 actinobacteria strains.</title>
        <authorList>
            <person name="Klenk H.-P."/>
        </authorList>
    </citation>
    <scope>NUCLEOTIDE SEQUENCE [LARGE SCALE GENOMIC DNA]</scope>
    <source>
        <strain evidence="11 12">DSM 17163</strain>
    </source>
</reference>
<dbReference type="InterPro" id="IPR003849">
    <property type="entry name" value="Preprotein_translocase_YajC"/>
</dbReference>
<keyword evidence="12" id="KW-1185">Reference proteome</keyword>
<dbReference type="Proteomes" id="UP001243212">
    <property type="component" value="Unassembled WGS sequence"/>
</dbReference>
<evidence type="ECO:0000256" key="10">
    <source>
        <dbReference type="SAM" id="MobiDB-lite"/>
    </source>
</evidence>
<dbReference type="PANTHER" id="PTHR33909">
    <property type="entry name" value="SEC TRANSLOCON ACCESSORY COMPLEX SUBUNIT YAJC"/>
    <property type="match status" value="1"/>
</dbReference>
<feature type="compositionally biased region" description="Acidic residues" evidence="10">
    <location>
        <begin position="124"/>
        <end position="135"/>
    </location>
</feature>
<protein>
    <submittedName>
        <fullName evidence="11">Preprotein translocase subunit YajC</fullName>
    </submittedName>
</protein>
<keyword evidence="5" id="KW-0812">Transmembrane</keyword>
<comment type="similarity">
    <text evidence="2">Belongs to the YajC family.</text>
</comment>
<evidence type="ECO:0000313" key="11">
    <source>
        <dbReference type="EMBL" id="MDP9807162.1"/>
    </source>
</evidence>
<keyword evidence="9" id="KW-0472">Membrane</keyword>
<keyword evidence="3" id="KW-0813">Transport</keyword>
<comment type="subcellular location">
    <subcellularLocation>
        <location evidence="1">Cell membrane</location>
        <topology evidence="1">Single-pass membrane protein</topology>
    </subcellularLocation>
</comment>
<dbReference type="Pfam" id="PF02699">
    <property type="entry name" value="YajC"/>
    <property type="match status" value="1"/>
</dbReference>
<evidence type="ECO:0000256" key="7">
    <source>
        <dbReference type="ARBA" id="ARBA00022989"/>
    </source>
</evidence>
<gene>
    <name evidence="11" type="ORF">J2S70_001744</name>
</gene>